<sequence length="533" mass="60742">MKINSLVTSLLLIVLLEPAIASFVNTEQDTSAYNRPLIHLTPNVGWMNDPNGLFYDKKTSLWHAYYQYNPNDTIWGEPLYWGHSSSKDLTHWEEHQVAIGPQNDDEGIFSGSIVIDHNNTSGFFDESIDKDQRVVAIYTNSTPKTQTQDIAYSLDGGETFTKYDKNPVIDVNSTQFRDPKVFWHGDTDQWIMVVLKSQEYKIQIFGSRDLKTWDLHSNFTSGYLGNQYECPGLIKIPIENTNEFKWVMFLAINPGSPNGGSTNQYFIGDFDGFEFKQDDSVTRFMDAGKDFYAFQTFSDNEKDVVGLAWASNWQYANVVPTNPWRSSMSLARKYTLDYVHQNAETKILTLIQTPILNNLNVTDKVEKSNHLLTKNNTIITDFGSSTGLLDFNTTFKVLQGSGSNSSPKLEILIHSQASNSSTESIKLGFDTSVSAFYFNRDIPKVEFNSNPYFTNKFSTYVEPAHYFENDIPVYKIYGIVDKNIIELYFNDGTQTMTNTFFMSEGNYPHQIEIGSNVDGQFELQSLLVRELNK</sequence>
<feature type="signal peptide" evidence="7">
    <location>
        <begin position="1"/>
        <end position="21"/>
    </location>
</feature>
<dbReference type="GO" id="GO:0005576">
    <property type="term" value="C:extracellular region"/>
    <property type="evidence" value="ECO:0007669"/>
    <property type="project" value="UniProtKB-ARBA"/>
</dbReference>
<feature type="chain" id="PRO_5006884464" evidence="7">
    <location>
        <begin position="22"/>
        <end position="533"/>
    </location>
</feature>
<dbReference type="GO" id="GO:0004575">
    <property type="term" value="F:sucrose alpha-glucosidase activity"/>
    <property type="evidence" value="ECO:0007669"/>
    <property type="project" value="TreeGrafter"/>
</dbReference>
<keyword evidence="4" id="KW-0325">Glycoprotein</keyword>
<comment type="caution">
    <text evidence="10">The sequence shown here is derived from an EMBL/GenBank/DDBJ whole genome shotgun (WGS) entry which is preliminary data.</text>
</comment>
<dbReference type="Pfam" id="PF08244">
    <property type="entry name" value="Glyco_hydro_32C"/>
    <property type="match status" value="1"/>
</dbReference>
<evidence type="ECO:0000259" key="9">
    <source>
        <dbReference type="Pfam" id="PF08244"/>
    </source>
</evidence>
<dbReference type="InterPro" id="IPR001362">
    <property type="entry name" value="Glyco_hydro_32"/>
</dbReference>
<organism evidence="10 11">
    <name type="scientific">Debaryomyces fabryi</name>
    <dbReference type="NCBI Taxonomy" id="58627"/>
    <lineage>
        <taxon>Eukaryota</taxon>
        <taxon>Fungi</taxon>
        <taxon>Dikarya</taxon>
        <taxon>Ascomycota</taxon>
        <taxon>Saccharomycotina</taxon>
        <taxon>Pichiomycetes</taxon>
        <taxon>Debaryomycetaceae</taxon>
        <taxon>Debaryomyces</taxon>
    </lineage>
</organism>
<dbReference type="SUPFAM" id="SSF75005">
    <property type="entry name" value="Arabinanase/levansucrase/invertase"/>
    <property type="match status" value="1"/>
</dbReference>
<dbReference type="GO" id="GO:0000324">
    <property type="term" value="C:fungal-type vacuole"/>
    <property type="evidence" value="ECO:0007669"/>
    <property type="project" value="TreeGrafter"/>
</dbReference>
<gene>
    <name evidence="10" type="ORF">AC631_04882</name>
</gene>
<dbReference type="PROSITE" id="PS00609">
    <property type="entry name" value="GLYCOSYL_HYDROL_F32"/>
    <property type="match status" value="1"/>
</dbReference>
<feature type="domain" description="Glycosyl hydrolase family 32 N-terminal" evidence="8">
    <location>
        <begin position="39"/>
        <end position="341"/>
    </location>
</feature>
<evidence type="ECO:0000256" key="3">
    <source>
        <dbReference type="ARBA" id="ARBA00022801"/>
    </source>
</evidence>
<evidence type="ECO:0000256" key="5">
    <source>
        <dbReference type="ARBA" id="ARBA00023295"/>
    </source>
</evidence>
<evidence type="ECO:0000256" key="4">
    <source>
        <dbReference type="ARBA" id="ARBA00023180"/>
    </source>
</evidence>
<name>A0A0V1PT06_9ASCO</name>
<evidence type="ECO:0000256" key="1">
    <source>
        <dbReference type="ARBA" id="ARBA00009902"/>
    </source>
</evidence>
<dbReference type="RefSeq" id="XP_015465471.1">
    <property type="nucleotide sequence ID" value="XM_015613711.1"/>
</dbReference>
<evidence type="ECO:0000313" key="11">
    <source>
        <dbReference type="Proteomes" id="UP000054251"/>
    </source>
</evidence>
<proteinExistence type="inferred from homology"/>
<dbReference type="Gene3D" id="2.115.10.20">
    <property type="entry name" value="Glycosyl hydrolase domain, family 43"/>
    <property type="match status" value="1"/>
</dbReference>
<dbReference type="CDD" id="cd18622">
    <property type="entry name" value="GH32_Inu-like"/>
    <property type="match status" value="1"/>
</dbReference>
<keyword evidence="3 6" id="KW-0378">Hydrolase</keyword>
<dbReference type="Proteomes" id="UP000054251">
    <property type="component" value="Unassembled WGS sequence"/>
</dbReference>
<keyword evidence="11" id="KW-1185">Reference proteome</keyword>
<reference evidence="10 11" key="1">
    <citation type="submission" date="2015-11" db="EMBL/GenBank/DDBJ databases">
        <title>The genome of Debaryomyces fabryi.</title>
        <authorList>
            <person name="Tafer H."/>
            <person name="Lopandic K."/>
        </authorList>
    </citation>
    <scope>NUCLEOTIDE SEQUENCE [LARGE SCALE GENOMIC DNA]</scope>
    <source>
        <strain evidence="10 11">CBS 789</strain>
    </source>
</reference>
<evidence type="ECO:0000256" key="2">
    <source>
        <dbReference type="ARBA" id="ARBA00022729"/>
    </source>
</evidence>
<dbReference type="Gene3D" id="2.60.120.560">
    <property type="entry name" value="Exo-inulinase, domain 1"/>
    <property type="match status" value="1"/>
</dbReference>
<dbReference type="PANTHER" id="PTHR42800:SF4">
    <property type="entry name" value="INVERTASE 2"/>
    <property type="match status" value="1"/>
</dbReference>
<dbReference type="InterPro" id="IPR013148">
    <property type="entry name" value="Glyco_hydro_32_N"/>
</dbReference>
<accession>A0A0V1PT06</accession>
<dbReference type="SUPFAM" id="SSF49899">
    <property type="entry name" value="Concanavalin A-like lectins/glucanases"/>
    <property type="match status" value="1"/>
</dbReference>
<feature type="domain" description="Glycosyl hydrolase family 32 C-terminal" evidence="9">
    <location>
        <begin position="366"/>
        <end position="526"/>
    </location>
</feature>
<evidence type="ECO:0000259" key="8">
    <source>
        <dbReference type="Pfam" id="PF00251"/>
    </source>
</evidence>
<dbReference type="FunFam" id="2.115.10.20:FF:000002">
    <property type="entry name" value="Invertase 2"/>
    <property type="match status" value="1"/>
</dbReference>
<evidence type="ECO:0000256" key="6">
    <source>
        <dbReference type="RuleBase" id="RU362110"/>
    </source>
</evidence>
<dbReference type="OrthoDB" id="202537at2759"/>
<dbReference type="GO" id="GO:0005987">
    <property type="term" value="P:sucrose catabolic process"/>
    <property type="evidence" value="ECO:0007669"/>
    <property type="project" value="TreeGrafter"/>
</dbReference>
<dbReference type="InterPro" id="IPR018053">
    <property type="entry name" value="Glyco_hydro_32_AS"/>
</dbReference>
<dbReference type="EMBL" id="LMYN01000149">
    <property type="protein sequence ID" value="KRZ99368.1"/>
    <property type="molecule type" value="Genomic_DNA"/>
</dbReference>
<dbReference type="InterPro" id="IPR013320">
    <property type="entry name" value="ConA-like_dom_sf"/>
</dbReference>
<dbReference type="SMR" id="A0A0V1PT06"/>
<dbReference type="SMART" id="SM00640">
    <property type="entry name" value="Glyco_32"/>
    <property type="match status" value="1"/>
</dbReference>
<dbReference type="PANTHER" id="PTHR42800">
    <property type="entry name" value="EXOINULINASE INUD (AFU_ORTHOLOGUE AFUA_5G00480)"/>
    <property type="match status" value="1"/>
</dbReference>
<dbReference type="InterPro" id="IPR013189">
    <property type="entry name" value="Glyco_hydro_32_C"/>
</dbReference>
<dbReference type="InterPro" id="IPR023296">
    <property type="entry name" value="Glyco_hydro_beta-prop_sf"/>
</dbReference>
<evidence type="ECO:0000313" key="10">
    <source>
        <dbReference type="EMBL" id="KRZ99368.1"/>
    </source>
</evidence>
<keyword evidence="2 7" id="KW-0732">Signal</keyword>
<comment type="similarity">
    <text evidence="1 6">Belongs to the glycosyl hydrolase 32 family.</text>
</comment>
<dbReference type="AlphaFoldDB" id="A0A0V1PT06"/>
<evidence type="ECO:0000256" key="7">
    <source>
        <dbReference type="SAM" id="SignalP"/>
    </source>
</evidence>
<keyword evidence="5 6" id="KW-0326">Glycosidase</keyword>
<dbReference type="GeneID" id="26841891"/>
<dbReference type="Pfam" id="PF00251">
    <property type="entry name" value="Glyco_hydro_32N"/>
    <property type="match status" value="1"/>
</dbReference>
<protein>
    <submittedName>
        <fullName evidence="10">Invertase</fullName>
    </submittedName>
</protein>